<dbReference type="PANTHER" id="PTHR30435">
    <property type="entry name" value="FLAGELLAR PROTEIN"/>
    <property type="match status" value="1"/>
</dbReference>
<proteinExistence type="inferred from homology"/>
<dbReference type="InterPro" id="IPR011491">
    <property type="entry name" value="FlgE_D2"/>
</dbReference>
<dbReference type="Proteomes" id="UP000885738">
    <property type="component" value="Unassembled WGS sequence"/>
</dbReference>
<evidence type="ECO:0000259" key="9">
    <source>
        <dbReference type="Pfam" id="PF07559"/>
    </source>
</evidence>
<comment type="caution">
    <text evidence="11">The sequence shown here is derived from an EMBL/GenBank/DDBJ whole genome shotgun (WGS) entry which is preliminary data.</text>
</comment>
<accession>A0A7C1ZQM0</accession>
<organism evidence="11">
    <name type="scientific">Desulfofervidus auxilii</name>
    <dbReference type="NCBI Taxonomy" id="1621989"/>
    <lineage>
        <taxon>Bacteria</taxon>
        <taxon>Pseudomonadati</taxon>
        <taxon>Thermodesulfobacteriota</taxon>
        <taxon>Candidatus Desulfofervidia</taxon>
        <taxon>Candidatus Desulfofervidales</taxon>
        <taxon>Candidatus Desulfofervidaceae</taxon>
        <taxon>Candidatus Desulfofervidus</taxon>
    </lineage>
</organism>
<gene>
    <name evidence="11" type="ORF">ENI35_01755</name>
</gene>
<keyword evidence="11" id="KW-0969">Cilium</keyword>
<dbReference type="PANTHER" id="PTHR30435:SF1">
    <property type="entry name" value="FLAGELLAR HOOK PROTEIN FLGE"/>
    <property type="match status" value="1"/>
</dbReference>
<dbReference type="InterPro" id="IPR010930">
    <property type="entry name" value="Flg_bb/hook_C_dom"/>
</dbReference>
<dbReference type="Pfam" id="PF07559">
    <property type="entry name" value="FlgE_D2"/>
    <property type="match status" value="1"/>
</dbReference>
<dbReference type="GO" id="GO:0005829">
    <property type="term" value="C:cytosol"/>
    <property type="evidence" value="ECO:0007669"/>
    <property type="project" value="TreeGrafter"/>
</dbReference>
<feature type="domain" description="Flagellar basal body rod protein N-terminal" evidence="7">
    <location>
        <begin position="7"/>
        <end position="35"/>
    </location>
</feature>
<dbReference type="Pfam" id="PF22692">
    <property type="entry name" value="LlgE_F_G_D1"/>
    <property type="match status" value="1"/>
</dbReference>
<evidence type="ECO:0000256" key="2">
    <source>
        <dbReference type="ARBA" id="ARBA00009677"/>
    </source>
</evidence>
<dbReference type="InterPro" id="IPR020013">
    <property type="entry name" value="Flagellar_FlgE/F/G"/>
</dbReference>
<dbReference type="InterPro" id="IPR037925">
    <property type="entry name" value="FlgE/F/G-like"/>
</dbReference>
<dbReference type="GO" id="GO:0009424">
    <property type="term" value="C:bacterial-type flagellum hook"/>
    <property type="evidence" value="ECO:0007669"/>
    <property type="project" value="TreeGrafter"/>
</dbReference>
<dbReference type="GO" id="GO:0009425">
    <property type="term" value="C:bacterial-type flagellum basal body"/>
    <property type="evidence" value="ECO:0007669"/>
    <property type="project" value="UniProtKB-SubCell"/>
</dbReference>
<feature type="domain" description="Flagellar hook protein FlgE D2" evidence="9">
    <location>
        <begin position="160"/>
        <end position="298"/>
    </location>
</feature>
<comment type="function">
    <text evidence="5">A flexible structure which links the flagellar filament to the drive apparatus in the basal body.</text>
</comment>
<evidence type="ECO:0000256" key="3">
    <source>
        <dbReference type="ARBA" id="ARBA00019015"/>
    </source>
</evidence>
<evidence type="ECO:0000256" key="5">
    <source>
        <dbReference type="RuleBase" id="RU362116"/>
    </source>
</evidence>
<keyword evidence="11" id="KW-0966">Cell projection</keyword>
<evidence type="ECO:0000256" key="1">
    <source>
        <dbReference type="ARBA" id="ARBA00004117"/>
    </source>
</evidence>
<dbReference type="GO" id="GO:0071978">
    <property type="term" value="P:bacterial-type flagellum-dependent swarming motility"/>
    <property type="evidence" value="ECO:0007669"/>
    <property type="project" value="TreeGrafter"/>
</dbReference>
<evidence type="ECO:0000313" key="11">
    <source>
        <dbReference type="EMBL" id="HEC67531.1"/>
    </source>
</evidence>
<dbReference type="PROSITE" id="PS00588">
    <property type="entry name" value="FLAGELLA_BB_ROD"/>
    <property type="match status" value="1"/>
</dbReference>
<evidence type="ECO:0000256" key="6">
    <source>
        <dbReference type="SAM" id="MobiDB-lite"/>
    </source>
</evidence>
<feature type="domain" description="Flagellar basal-body/hook protein C-terminal" evidence="8">
    <location>
        <begin position="372"/>
        <end position="416"/>
    </location>
</feature>
<keyword evidence="4 5" id="KW-0975">Bacterial flagellum</keyword>
<dbReference type="InterPro" id="IPR053967">
    <property type="entry name" value="LlgE_F_G-like_D1"/>
</dbReference>
<evidence type="ECO:0000256" key="4">
    <source>
        <dbReference type="ARBA" id="ARBA00023143"/>
    </source>
</evidence>
<dbReference type="EMBL" id="DRIH01000057">
    <property type="protein sequence ID" value="HEC67531.1"/>
    <property type="molecule type" value="Genomic_DNA"/>
</dbReference>
<evidence type="ECO:0000259" key="10">
    <source>
        <dbReference type="Pfam" id="PF22692"/>
    </source>
</evidence>
<dbReference type="Pfam" id="PF06429">
    <property type="entry name" value="Flg_bbr_C"/>
    <property type="match status" value="1"/>
</dbReference>
<dbReference type="AlphaFoldDB" id="A0A7C1ZQM0"/>
<dbReference type="NCBIfam" id="TIGR03506">
    <property type="entry name" value="FlgEFG_subfam"/>
    <property type="match status" value="1"/>
</dbReference>
<evidence type="ECO:0000259" key="7">
    <source>
        <dbReference type="Pfam" id="PF00460"/>
    </source>
</evidence>
<comment type="similarity">
    <text evidence="2 5">Belongs to the flagella basal body rod proteins family.</text>
</comment>
<dbReference type="SUPFAM" id="SSF117143">
    <property type="entry name" value="Flagellar hook protein flgE"/>
    <property type="match status" value="1"/>
</dbReference>
<dbReference type="InterPro" id="IPR001444">
    <property type="entry name" value="Flag_bb_rod_N"/>
</dbReference>
<evidence type="ECO:0000259" key="8">
    <source>
        <dbReference type="Pfam" id="PF06429"/>
    </source>
</evidence>
<dbReference type="Gene3D" id="2.60.98.20">
    <property type="entry name" value="Flagellar hook protein FlgE"/>
    <property type="match status" value="1"/>
</dbReference>
<name>A0A7C1ZQM0_DESA2</name>
<feature type="domain" description="Flagellar hook protein FlgE/F/G-like D1" evidence="10">
    <location>
        <begin position="85"/>
        <end position="139"/>
    </location>
</feature>
<protein>
    <recommendedName>
        <fullName evidence="3 5">Flagellar hook protein FlgE</fullName>
    </recommendedName>
</protein>
<dbReference type="Pfam" id="PF00460">
    <property type="entry name" value="Flg_bb_rod"/>
    <property type="match status" value="1"/>
</dbReference>
<dbReference type="InterPro" id="IPR019776">
    <property type="entry name" value="Flagellar_basal_body_rod_CS"/>
</dbReference>
<comment type="subcellular location">
    <subcellularLocation>
        <location evidence="1 5">Bacterial flagellum basal body</location>
    </subcellularLocation>
</comment>
<dbReference type="InterPro" id="IPR037058">
    <property type="entry name" value="Falgellar_hook_FlgE_sf"/>
</dbReference>
<feature type="region of interest" description="Disordered" evidence="6">
    <location>
        <begin position="228"/>
        <end position="248"/>
    </location>
</feature>
<keyword evidence="11" id="KW-0282">Flagellum</keyword>
<reference evidence="11" key="1">
    <citation type="journal article" date="2020" name="mSystems">
        <title>Genome- and Community-Level Interaction Insights into Carbon Utilization and Element Cycling Functions of Hydrothermarchaeota in Hydrothermal Sediment.</title>
        <authorList>
            <person name="Zhou Z."/>
            <person name="Liu Y."/>
            <person name="Xu W."/>
            <person name="Pan J."/>
            <person name="Luo Z.H."/>
            <person name="Li M."/>
        </authorList>
    </citation>
    <scope>NUCLEOTIDE SEQUENCE [LARGE SCALE GENOMIC DNA]</scope>
    <source>
        <strain evidence="11">HyVt-389</strain>
    </source>
</reference>
<sequence>MISSLFTGITGLSSQSKAMGVISDNIANINTIGFKSSRFSFADVLSASIGGATNVQVGGGVRLSSVLPNFIEGSIVTTGNPTDLAIDGNGFFIVSDGSGNFYTRAGQFVQNGDGELTTPEGYVLQGWNLEDNSFGNINLSNVICPPKSTEKVELKLNLCSEAEVPATPFDATNISSDMYNYSTSVTVYDSLGCEHEVTIYFVKTGDNAWEAHYVYTQADGTVAEAGTQSLTFNDGSDPSKPAGSLSDDSDDTAISFGFGDITFDYGTGTDETPAGDGLDGTTQFCSACTLNSLTQDGYGAGSLKNISIDEEGVISGVFSNGELKELYQIALASFSAPCYLQKMGDNLYEITGKSGQPIIGKPNTGDKGKIVAGSLEQSNVDIAKEFTNMILVQRAFQANSKVITTSDIMLDDLIRMKR</sequence>